<evidence type="ECO:0000256" key="1">
    <source>
        <dbReference type="SAM" id="MobiDB-lite"/>
    </source>
</evidence>
<dbReference type="GeneID" id="71985919"/>
<reference evidence="2" key="1">
    <citation type="submission" date="2021-12" db="EMBL/GenBank/DDBJ databases">
        <authorList>
            <person name="Zaccaron A."/>
            <person name="Stergiopoulos I."/>
        </authorList>
    </citation>
    <scope>NUCLEOTIDE SEQUENCE</scope>
    <source>
        <strain evidence="2">Race5_Kim</strain>
    </source>
</reference>
<proteinExistence type="predicted"/>
<protein>
    <submittedName>
        <fullName evidence="2">Uncharacterized protein</fullName>
    </submittedName>
</protein>
<dbReference type="OrthoDB" id="3898724at2759"/>
<dbReference type="Proteomes" id="UP000756132">
    <property type="component" value="Chromosome 5"/>
</dbReference>
<organism evidence="2 3">
    <name type="scientific">Passalora fulva</name>
    <name type="common">Tomato leaf mold</name>
    <name type="synonym">Cladosporium fulvum</name>
    <dbReference type="NCBI Taxonomy" id="5499"/>
    <lineage>
        <taxon>Eukaryota</taxon>
        <taxon>Fungi</taxon>
        <taxon>Dikarya</taxon>
        <taxon>Ascomycota</taxon>
        <taxon>Pezizomycotina</taxon>
        <taxon>Dothideomycetes</taxon>
        <taxon>Dothideomycetidae</taxon>
        <taxon>Mycosphaerellales</taxon>
        <taxon>Mycosphaerellaceae</taxon>
        <taxon>Fulvia</taxon>
    </lineage>
</organism>
<dbReference type="AlphaFoldDB" id="A0A9Q8LKC2"/>
<keyword evidence="3" id="KW-1185">Reference proteome</keyword>
<gene>
    <name evidence="2" type="ORF">CLAFUR5_06041</name>
</gene>
<feature type="region of interest" description="Disordered" evidence="1">
    <location>
        <begin position="113"/>
        <end position="147"/>
    </location>
</feature>
<evidence type="ECO:0000313" key="3">
    <source>
        <dbReference type="Proteomes" id="UP000756132"/>
    </source>
</evidence>
<dbReference type="OMA" id="YRRPSWA"/>
<name>A0A9Q8LKC2_PASFU</name>
<sequence length="325" mass="36633">MSTTSSRIGRQPVYRRPSWAHTEASYKHYMRKDLAADRSPGADHGLDTFSYDESHLPEWKMPTDLHGRLPENLKSQVNEWECAGAAVSTSLERIQQLEDEAIYRAYPEKSSRLASLSRQGSIQGSTGPGAETPPMSSPISPIPEMPSSLLPLEKMSFDTLPQRRHIIGMESPPFTPADSNACTTPIFSGMEKNMPADAHALTRQLSPISMRSRAESTSTWAESSASGTALFDENAWETYLGTFNAELEDLRKYCWARFKGAGHKIDQTRTELAYEKTNHALLEDFNKWWMETKPKVAEYEKKQRELEAPTLELVRMERMSQGLAV</sequence>
<evidence type="ECO:0000313" key="2">
    <source>
        <dbReference type="EMBL" id="UJO18323.1"/>
    </source>
</evidence>
<dbReference type="KEGG" id="ffu:CLAFUR5_06041"/>
<feature type="compositionally biased region" description="Polar residues" evidence="1">
    <location>
        <begin position="113"/>
        <end position="125"/>
    </location>
</feature>
<dbReference type="RefSeq" id="XP_047762689.1">
    <property type="nucleotide sequence ID" value="XM_047905189.1"/>
</dbReference>
<dbReference type="EMBL" id="CP090167">
    <property type="protein sequence ID" value="UJO18323.1"/>
    <property type="molecule type" value="Genomic_DNA"/>
</dbReference>
<reference evidence="2" key="2">
    <citation type="journal article" date="2022" name="Microb. Genom.">
        <title>A chromosome-scale genome assembly of the tomato pathogen Cladosporium fulvum reveals a compartmentalized genome architecture and the presence of a dispensable chromosome.</title>
        <authorList>
            <person name="Zaccaron A.Z."/>
            <person name="Chen L.H."/>
            <person name="Samaras A."/>
            <person name="Stergiopoulos I."/>
        </authorList>
    </citation>
    <scope>NUCLEOTIDE SEQUENCE</scope>
    <source>
        <strain evidence="2">Race5_Kim</strain>
    </source>
</reference>
<accession>A0A9Q8LKC2</accession>